<accession>A0ABD5NFK1</accession>
<gene>
    <name evidence="2" type="ORF">ACFOKC_07965</name>
</gene>
<organism evidence="2 3">
    <name type="scientific">Halobacterium litoreum</name>
    <dbReference type="NCBI Taxonomy" id="2039234"/>
    <lineage>
        <taxon>Archaea</taxon>
        <taxon>Methanobacteriati</taxon>
        <taxon>Methanobacteriota</taxon>
        <taxon>Stenosarchaea group</taxon>
        <taxon>Halobacteria</taxon>
        <taxon>Halobacteriales</taxon>
        <taxon>Halobacteriaceae</taxon>
        <taxon>Halobacterium</taxon>
    </lineage>
</organism>
<evidence type="ECO:0008006" key="4">
    <source>
        <dbReference type="Google" id="ProtNLM"/>
    </source>
</evidence>
<evidence type="ECO:0000313" key="3">
    <source>
        <dbReference type="Proteomes" id="UP001595660"/>
    </source>
</evidence>
<protein>
    <recommendedName>
        <fullName evidence="4">Helix-hairpin-helix domain-containing protein</fullName>
    </recommendedName>
</protein>
<sequence>MTTHMDTTAIEEAKASNRDGGPREDRPEEVDEFLEPEEAVGFEEGLPLLDRPYEEYPDDPLTPDAGADVAALAGHELVGSVEDLAAELDTTEGKVRTALHLHDVEEPTAGSSFDSVEREGVIEVPLHGVIDVEHLRTPVYADARLLEHLYIRCGAGISEIKEILEDGMNAGRGGDKPRWSVTEAEIRSALEDVALISSEDTEGGDSERLRLGGATHDFSESGDTSPSSGLTVSTSDFE</sequence>
<reference evidence="2 3" key="1">
    <citation type="journal article" date="2019" name="Int. J. Syst. Evol. Microbiol.">
        <title>The Global Catalogue of Microorganisms (GCM) 10K type strain sequencing project: providing services to taxonomists for standard genome sequencing and annotation.</title>
        <authorList>
            <consortium name="The Broad Institute Genomics Platform"/>
            <consortium name="The Broad Institute Genome Sequencing Center for Infectious Disease"/>
            <person name="Wu L."/>
            <person name="Ma J."/>
        </authorList>
    </citation>
    <scope>NUCLEOTIDE SEQUENCE [LARGE SCALE GENOMIC DNA]</scope>
    <source>
        <strain evidence="2 3">CGMCC 1.12562</strain>
    </source>
</reference>
<dbReference type="Proteomes" id="UP001595660">
    <property type="component" value="Unassembled WGS sequence"/>
</dbReference>
<dbReference type="EMBL" id="JBHRWN010000002">
    <property type="protein sequence ID" value="MFC3477658.1"/>
    <property type="molecule type" value="Genomic_DNA"/>
</dbReference>
<evidence type="ECO:0000313" key="2">
    <source>
        <dbReference type="EMBL" id="MFC3477658.1"/>
    </source>
</evidence>
<feature type="compositionally biased region" description="Acidic residues" evidence="1">
    <location>
        <begin position="27"/>
        <end position="41"/>
    </location>
</feature>
<keyword evidence="3" id="KW-1185">Reference proteome</keyword>
<name>A0ABD5NFK1_9EURY</name>
<dbReference type="AlphaFoldDB" id="A0ABD5NFK1"/>
<comment type="caution">
    <text evidence="2">The sequence shown here is derived from an EMBL/GenBank/DDBJ whole genome shotgun (WGS) entry which is preliminary data.</text>
</comment>
<dbReference type="GeneID" id="69116409"/>
<feature type="compositionally biased region" description="Basic and acidic residues" evidence="1">
    <location>
        <begin position="11"/>
        <end position="26"/>
    </location>
</feature>
<dbReference type="RefSeq" id="WP_232571217.1">
    <property type="nucleotide sequence ID" value="NZ_CP089466.1"/>
</dbReference>
<feature type="compositionally biased region" description="Polar residues" evidence="1">
    <location>
        <begin position="221"/>
        <end position="238"/>
    </location>
</feature>
<feature type="region of interest" description="Disordered" evidence="1">
    <location>
        <begin position="1"/>
        <end position="54"/>
    </location>
</feature>
<evidence type="ECO:0000256" key="1">
    <source>
        <dbReference type="SAM" id="MobiDB-lite"/>
    </source>
</evidence>
<feature type="region of interest" description="Disordered" evidence="1">
    <location>
        <begin position="196"/>
        <end position="238"/>
    </location>
</feature>
<proteinExistence type="predicted"/>